<sequence>MVLEYERLALREVEEQDGLCIVGRGLGVQRIVSKLVKNLCRQQKLILGLRFSKEWLRSLEQWFLVSQKIAPHCYPREIDASYSRTERQSVYHLQQGFLIVSSTILVHDLLLHVIPADKVSCVVVNEAEFLVDESRIECFIIRLLKEQNKNCSVKAFSERAEYFTRGFHLVEKAMRNLRVTKLYLWPRFRVEVDHCLQRSSGQLVELEVRQTPKMASLSKAILEAMGACLVELKRRNKSIDVSELDIESALFKSFDFVILKQLEPMWHNVSSHTKQLIRDLRTLRNILTFATKLNCVSFFNFLMAITQSEDTSKSNWLMSKTGEKIFTYAKSRIYQRKSKETTDLGRKEKRAKSASTSNIPLDMKVILEPSPKWSVLHSLLQEIRAKTDGAQWDEMLSIGYGCRVIIFVKDVSTMVELSEIVKNDKAPEEYLRKEFQKLLKSRDEAVARAKRLLAKEIADSENFDEIEAGLDDLQVTSTNEFTSYCSNEDTLGEQDLFHNLSLEIPDIEIVTVEGRIETWKALEILESLKPRFVIMYEPQNSLIRQLEVYQNEMNELPLEVFCLVYENSVEKDKFEKALQYEAHSFERLIREKENMVVYVEEEYSNTEKIEEDTTRFGIIEEGTSNRTSRKIRGRIYVDMREFRSKLPQLLYDNGVELIPVTLSIGDYVLSKSIFVERKSLSDLTSSLQSGRLFSQVQQLCRHCRFPCLLIEFPPGKSFLLSSFSELVKELNPISLLSRLVLLTIHFPTLRLIWCHTEYFCGSVFAALKSSEPIDELPDIDSLSQPETDSREYDNYSAVDLLLQLPGVHERNVQSILNRFNSIQELCNADEAELEKTLGSNHAKILYEFLHSTTPNLYEGQFK</sequence>
<dbReference type="Pfam" id="PF02732">
    <property type="entry name" value="ERCC4"/>
    <property type="match status" value="1"/>
</dbReference>
<reference evidence="11" key="2">
    <citation type="submission" date="2022-01" db="EMBL/GenBank/DDBJ databases">
        <authorList>
            <person name="Hirooka S."/>
            <person name="Miyagishima S.Y."/>
        </authorList>
    </citation>
    <scope>NUCLEOTIDE SEQUENCE</scope>
    <source>
        <strain evidence="11">NBRC 102759</strain>
    </source>
</reference>
<dbReference type="PANTHER" id="PTHR10150:SF0">
    <property type="entry name" value="DNA REPAIR ENDONUCLEASE XPF"/>
    <property type="match status" value="1"/>
</dbReference>
<dbReference type="InterPro" id="IPR006166">
    <property type="entry name" value="ERCC4_domain"/>
</dbReference>
<dbReference type="GO" id="GO:0000110">
    <property type="term" value="C:nucleotide-excision repair factor 1 complex"/>
    <property type="evidence" value="ECO:0007669"/>
    <property type="project" value="TreeGrafter"/>
</dbReference>
<dbReference type="Proteomes" id="UP001061958">
    <property type="component" value="Unassembled WGS sequence"/>
</dbReference>
<keyword evidence="5" id="KW-0227">DNA damage</keyword>
<keyword evidence="7" id="KW-0238">DNA-binding</keyword>
<dbReference type="OrthoDB" id="361020at2759"/>
<protein>
    <recommendedName>
        <fullName evidence="10">ERCC4 domain-containing protein</fullName>
    </recommendedName>
</protein>
<dbReference type="InterPro" id="IPR047520">
    <property type="entry name" value="XPF_nuclease"/>
</dbReference>
<evidence type="ECO:0000256" key="4">
    <source>
        <dbReference type="ARBA" id="ARBA00022759"/>
    </source>
</evidence>
<dbReference type="GO" id="GO:1901255">
    <property type="term" value="P:nucleotide-excision repair involved in interstrand cross-link repair"/>
    <property type="evidence" value="ECO:0007669"/>
    <property type="project" value="TreeGrafter"/>
</dbReference>
<keyword evidence="6" id="KW-0378">Hydrolase</keyword>
<evidence type="ECO:0000256" key="8">
    <source>
        <dbReference type="ARBA" id="ARBA00023204"/>
    </source>
</evidence>
<dbReference type="InterPro" id="IPR010994">
    <property type="entry name" value="RuvA_2-like"/>
</dbReference>
<dbReference type="PANTHER" id="PTHR10150">
    <property type="entry name" value="DNA REPAIR ENDONUCLEASE XPF"/>
    <property type="match status" value="1"/>
</dbReference>
<keyword evidence="4" id="KW-0255">Endonuclease</keyword>
<dbReference type="GO" id="GO:0003684">
    <property type="term" value="F:damaged DNA binding"/>
    <property type="evidence" value="ECO:0007669"/>
    <property type="project" value="TreeGrafter"/>
</dbReference>
<dbReference type="Gene3D" id="1.10.150.20">
    <property type="entry name" value="5' to 3' exonuclease, C-terminal subdomain"/>
    <property type="match status" value="1"/>
</dbReference>
<evidence type="ECO:0000256" key="9">
    <source>
        <dbReference type="ARBA" id="ARBA00023242"/>
    </source>
</evidence>
<accession>A0A9C7URP5</accession>
<evidence type="ECO:0000256" key="6">
    <source>
        <dbReference type="ARBA" id="ARBA00022801"/>
    </source>
</evidence>
<dbReference type="CDD" id="cd20078">
    <property type="entry name" value="XPF_nuclease_XPF_euk"/>
    <property type="match status" value="1"/>
</dbReference>
<dbReference type="GO" id="GO:0000724">
    <property type="term" value="P:double-strand break repair via homologous recombination"/>
    <property type="evidence" value="ECO:0007669"/>
    <property type="project" value="TreeGrafter"/>
</dbReference>
<name>A0A9C7URP5_9RHOD</name>
<evidence type="ECO:0000256" key="7">
    <source>
        <dbReference type="ARBA" id="ARBA00023125"/>
    </source>
</evidence>
<comment type="subcellular location">
    <subcellularLocation>
        <location evidence="1">Nucleus</location>
    </subcellularLocation>
</comment>
<keyword evidence="12" id="KW-1185">Reference proteome</keyword>
<dbReference type="GO" id="GO:0000014">
    <property type="term" value="F:single-stranded DNA endodeoxyribonuclease activity"/>
    <property type="evidence" value="ECO:0007669"/>
    <property type="project" value="TreeGrafter"/>
</dbReference>
<dbReference type="AlphaFoldDB" id="A0A9C7URP5"/>
<dbReference type="SUPFAM" id="SSF47781">
    <property type="entry name" value="RuvA domain 2-like"/>
    <property type="match status" value="1"/>
</dbReference>
<reference evidence="11" key="1">
    <citation type="journal article" date="2022" name="Proc. Natl. Acad. Sci. U.S.A.">
        <title>Life cycle and functional genomics of the unicellular red alga Galdieria for elucidating algal and plant evolution and industrial use.</title>
        <authorList>
            <person name="Hirooka S."/>
            <person name="Itabashi T."/>
            <person name="Ichinose T.M."/>
            <person name="Onuma R."/>
            <person name="Fujiwara T."/>
            <person name="Yamashita S."/>
            <person name="Jong L.W."/>
            <person name="Tomita R."/>
            <person name="Iwane A.H."/>
            <person name="Miyagishima S.Y."/>
        </authorList>
    </citation>
    <scope>NUCLEOTIDE SEQUENCE</scope>
    <source>
        <strain evidence="11">NBRC 102759</strain>
    </source>
</reference>
<dbReference type="Gene3D" id="3.40.50.10130">
    <property type="match status" value="1"/>
</dbReference>
<keyword evidence="9" id="KW-0539">Nucleus</keyword>
<dbReference type="GO" id="GO:0003697">
    <property type="term" value="F:single-stranded DNA binding"/>
    <property type="evidence" value="ECO:0007669"/>
    <property type="project" value="TreeGrafter"/>
</dbReference>
<evidence type="ECO:0000259" key="10">
    <source>
        <dbReference type="SMART" id="SM00891"/>
    </source>
</evidence>
<gene>
    <name evidence="11" type="ORF">GpartN1_g4939.t1</name>
</gene>
<dbReference type="SUPFAM" id="SSF52980">
    <property type="entry name" value="Restriction endonuclease-like"/>
    <property type="match status" value="1"/>
</dbReference>
<keyword evidence="3" id="KW-0540">Nuclease</keyword>
<evidence type="ECO:0000256" key="2">
    <source>
        <dbReference type="ARBA" id="ARBA00010015"/>
    </source>
</evidence>
<dbReference type="SMART" id="SM00891">
    <property type="entry name" value="ERCC4"/>
    <property type="match status" value="1"/>
</dbReference>
<comment type="similarity">
    <text evidence="2">Belongs to the XPF family.</text>
</comment>
<evidence type="ECO:0000313" key="11">
    <source>
        <dbReference type="EMBL" id="GJQ13148.1"/>
    </source>
</evidence>
<evidence type="ECO:0000256" key="1">
    <source>
        <dbReference type="ARBA" id="ARBA00004123"/>
    </source>
</evidence>
<dbReference type="FunFam" id="3.40.50.10130:FF:000002">
    <property type="entry name" value="DNA repair endonuclease XPF"/>
    <property type="match status" value="1"/>
</dbReference>
<dbReference type="EMBL" id="BQMJ01000040">
    <property type="protein sequence ID" value="GJQ13148.1"/>
    <property type="molecule type" value="Genomic_DNA"/>
</dbReference>
<feature type="domain" description="ERCC4" evidence="10">
    <location>
        <begin position="634"/>
        <end position="714"/>
    </location>
</feature>
<dbReference type="InterPro" id="IPR011335">
    <property type="entry name" value="Restrct_endonuc-II-like"/>
</dbReference>
<evidence type="ECO:0000256" key="3">
    <source>
        <dbReference type="ARBA" id="ARBA00022722"/>
    </source>
</evidence>
<proteinExistence type="inferred from homology"/>
<comment type="caution">
    <text evidence="11">The sequence shown here is derived from an EMBL/GenBank/DDBJ whole genome shotgun (WGS) entry which is preliminary data.</text>
</comment>
<evidence type="ECO:0000313" key="12">
    <source>
        <dbReference type="Proteomes" id="UP001061958"/>
    </source>
</evidence>
<dbReference type="GO" id="GO:0000712">
    <property type="term" value="P:resolution of meiotic recombination intermediates"/>
    <property type="evidence" value="ECO:0007669"/>
    <property type="project" value="TreeGrafter"/>
</dbReference>
<keyword evidence="8" id="KW-0234">DNA repair</keyword>
<evidence type="ECO:0000256" key="5">
    <source>
        <dbReference type="ARBA" id="ARBA00022763"/>
    </source>
</evidence>
<organism evidence="11 12">
    <name type="scientific">Galdieria partita</name>
    <dbReference type="NCBI Taxonomy" id="83374"/>
    <lineage>
        <taxon>Eukaryota</taxon>
        <taxon>Rhodophyta</taxon>
        <taxon>Bangiophyceae</taxon>
        <taxon>Galdieriales</taxon>
        <taxon>Galdieriaceae</taxon>
        <taxon>Galdieria</taxon>
    </lineage>
</organism>